<proteinExistence type="predicted"/>
<dbReference type="RefSeq" id="WP_188930688.1">
    <property type="nucleotide sequence ID" value="NZ_BMJC01000002.1"/>
</dbReference>
<dbReference type="AlphaFoldDB" id="A0A8J2XSZ0"/>
<reference evidence="1" key="2">
    <citation type="submission" date="2020-09" db="EMBL/GenBank/DDBJ databases">
        <authorList>
            <person name="Sun Q."/>
            <person name="Zhou Y."/>
        </authorList>
    </citation>
    <scope>NUCLEOTIDE SEQUENCE</scope>
    <source>
        <strain evidence="1">CGMCC 1.15448</strain>
    </source>
</reference>
<comment type="caution">
    <text evidence="1">The sequence shown here is derived from an EMBL/GenBank/DDBJ whole genome shotgun (WGS) entry which is preliminary data.</text>
</comment>
<evidence type="ECO:0000313" key="1">
    <source>
        <dbReference type="EMBL" id="GGA94681.1"/>
    </source>
</evidence>
<keyword evidence="2" id="KW-1185">Reference proteome</keyword>
<organism evidence="1 2">
    <name type="scientific">Puia dinghuensis</name>
    <dbReference type="NCBI Taxonomy" id="1792502"/>
    <lineage>
        <taxon>Bacteria</taxon>
        <taxon>Pseudomonadati</taxon>
        <taxon>Bacteroidota</taxon>
        <taxon>Chitinophagia</taxon>
        <taxon>Chitinophagales</taxon>
        <taxon>Chitinophagaceae</taxon>
        <taxon>Puia</taxon>
    </lineage>
</organism>
<dbReference type="EMBL" id="BMJC01000002">
    <property type="protein sequence ID" value="GGA94681.1"/>
    <property type="molecule type" value="Genomic_DNA"/>
</dbReference>
<sequence length="273" mass="31516">MKKIIIPFEGPSYRPELLEFVKALNDKSKVFLTAAFVPEVDYAQLWVPGSLMEGNVYIQPAEDEDKIVARNSARVRRFCDDHGVGLRIHEDRFDFALAAIRKETRFADLLLLSNKHFFEIISPSQPNAYMTEMLHDTECPILLQPDEPRMPGEIVLAYDGSRASVYAIRQFAYLFPEFSRVQTTLIYVDAKGKGEIPEQGLVRELGALHFRNFRLLRLSMHTDTFYDTWIGMMKDPWLVAGAYGRSDWSRLFSHSFINRMLNEHNVPLFLAHP</sequence>
<evidence type="ECO:0008006" key="3">
    <source>
        <dbReference type="Google" id="ProtNLM"/>
    </source>
</evidence>
<accession>A0A8J2XSZ0</accession>
<dbReference type="Proteomes" id="UP000607559">
    <property type="component" value="Unassembled WGS sequence"/>
</dbReference>
<protein>
    <recommendedName>
        <fullName evidence="3">Universal stress protein</fullName>
    </recommendedName>
</protein>
<name>A0A8J2XSZ0_9BACT</name>
<dbReference type="Gene3D" id="3.40.50.12370">
    <property type="match status" value="1"/>
</dbReference>
<reference evidence="1" key="1">
    <citation type="journal article" date="2014" name="Int. J. Syst. Evol. Microbiol.">
        <title>Complete genome sequence of Corynebacterium casei LMG S-19264T (=DSM 44701T), isolated from a smear-ripened cheese.</title>
        <authorList>
            <consortium name="US DOE Joint Genome Institute (JGI-PGF)"/>
            <person name="Walter F."/>
            <person name="Albersmeier A."/>
            <person name="Kalinowski J."/>
            <person name="Ruckert C."/>
        </authorList>
    </citation>
    <scope>NUCLEOTIDE SEQUENCE</scope>
    <source>
        <strain evidence="1">CGMCC 1.15448</strain>
    </source>
</reference>
<evidence type="ECO:0000313" key="2">
    <source>
        <dbReference type="Proteomes" id="UP000607559"/>
    </source>
</evidence>
<gene>
    <name evidence="1" type="ORF">GCM10011511_17470</name>
</gene>